<dbReference type="InterPro" id="IPR050695">
    <property type="entry name" value="N-acetylmuramoyl_amidase_3"/>
</dbReference>
<organism evidence="7 8">
    <name type="scientific">Lysobacter stagni</name>
    <dbReference type="NCBI Taxonomy" id="3045172"/>
    <lineage>
        <taxon>Bacteria</taxon>
        <taxon>Pseudomonadati</taxon>
        <taxon>Pseudomonadota</taxon>
        <taxon>Gammaproteobacteria</taxon>
        <taxon>Lysobacterales</taxon>
        <taxon>Lysobacteraceae</taxon>
        <taxon>Lysobacter</taxon>
    </lineage>
</organism>
<gene>
    <name evidence="7" type="ORF">QLQ15_10900</name>
</gene>
<dbReference type="PANTHER" id="PTHR30404:SF0">
    <property type="entry name" value="N-ACETYLMURAMOYL-L-ALANINE AMIDASE AMIC"/>
    <property type="match status" value="1"/>
</dbReference>
<dbReference type="GO" id="GO:0008745">
    <property type="term" value="F:N-acetylmuramoyl-L-alanine amidase activity"/>
    <property type="evidence" value="ECO:0007669"/>
    <property type="project" value="UniProtKB-EC"/>
</dbReference>
<dbReference type="GO" id="GO:0016779">
    <property type="term" value="F:nucleotidyltransferase activity"/>
    <property type="evidence" value="ECO:0007669"/>
    <property type="project" value="UniProtKB-KW"/>
</dbReference>
<dbReference type="PANTHER" id="PTHR30404">
    <property type="entry name" value="N-ACETYLMURAMOYL-L-ALANINE AMIDASE"/>
    <property type="match status" value="1"/>
</dbReference>
<dbReference type="RefSeq" id="WP_283212799.1">
    <property type="nucleotide sequence ID" value="NZ_JASGBI010000001.1"/>
</dbReference>
<dbReference type="SUPFAM" id="SSF53187">
    <property type="entry name" value="Zn-dependent exopeptidases"/>
    <property type="match status" value="1"/>
</dbReference>
<dbReference type="EMBL" id="JASGBI010000001">
    <property type="protein sequence ID" value="MDI9239411.1"/>
    <property type="molecule type" value="Genomic_DNA"/>
</dbReference>
<comment type="caution">
    <text evidence="7">The sequence shown here is derived from an EMBL/GenBank/DDBJ whole genome shotgun (WGS) entry which is preliminary data.</text>
</comment>
<evidence type="ECO:0000256" key="2">
    <source>
        <dbReference type="ARBA" id="ARBA00011901"/>
    </source>
</evidence>
<evidence type="ECO:0000313" key="7">
    <source>
        <dbReference type="EMBL" id="MDI9239411.1"/>
    </source>
</evidence>
<dbReference type="Pfam" id="PF01520">
    <property type="entry name" value="Amidase_3"/>
    <property type="match status" value="1"/>
</dbReference>
<evidence type="ECO:0000259" key="6">
    <source>
        <dbReference type="SMART" id="SM00646"/>
    </source>
</evidence>
<evidence type="ECO:0000313" key="8">
    <source>
        <dbReference type="Proteomes" id="UP001321580"/>
    </source>
</evidence>
<dbReference type="EC" id="3.5.1.28" evidence="2"/>
<proteinExistence type="predicted"/>
<evidence type="ECO:0000256" key="5">
    <source>
        <dbReference type="SAM" id="SignalP"/>
    </source>
</evidence>
<keyword evidence="8" id="KW-1185">Reference proteome</keyword>
<keyword evidence="3 7" id="KW-0378">Hydrolase</keyword>
<dbReference type="Proteomes" id="UP001321580">
    <property type="component" value="Unassembled WGS sequence"/>
</dbReference>
<evidence type="ECO:0000256" key="1">
    <source>
        <dbReference type="ARBA" id="ARBA00001561"/>
    </source>
</evidence>
<keyword evidence="7" id="KW-0808">Transferase</keyword>
<protein>
    <recommendedName>
        <fullName evidence="2">N-acetylmuramoyl-L-alanine amidase</fullName>
        <ecNumber evidence="2">3.5.1.28</ecNumber>
    </recommendedName>
</protein>
<comment type="catalytic activity">
    <reaction evidence="1">
        <text>Hydrolyzes the link between N-acetylmuramoyl residues and L-amino acid residues in certain cell-wall glycopeptides.</text>
        <dbReference type="EC" id="3.5.1.28"/>
    </reaction>
</comment>
<evidence type="ECO:0000256" key="3">
    <source>
        <dbReference type="ARBA" id="ARBA00022801"/>
    </source>
</evidence>
<name>A0ABT6XGY6_9GAMM</name>
<dbReference type="InterPro" id="IPR002508">
    <property type="entry name" value="MurNAc-LAA_cat"/>
</dbReference>
<feature type="signal peptide" evidence="5">
    <location>
        <begin position="1"/>
        <end position="28"/>
    </location>
</feature>
<sequence length="571" mass="62699">MSDPKRTWRRASKILLTVAVLLGGSAHAEQAPPMIRPAELSSSERAELEAMMAEHIQLTLKEMKPAEGQEFPAKVVVRFDPEGNMLMVELGRRFVLKPDGTLNGAYVPDQLHMLTAVMDTMVAEVKYVGINYLFDGKNIVYYYPDLKPRAKKASSTQQDSSYPPFPPYIPPPVNDDPSRMYLPPQPYPLVAYNPPSVAINPGHGLYKLYSAGTLDPNYRWTTQRDPSNGLVEDEITPLYATEVKQWFSERSPGIDTFSTRSTSPLVHEQSTRESGSTHLWTDIGAKYHVEQLYPGRTDLWDVTSRTDNQRDRAKDINSRALFADEMGALAMISLHTNAAPDATTALTARGTQVFYATGQAEGLALASSIACHMEELIHAQPTYQNWTMRETRPSDQYAENSGSMPSALVEIAFHTNPDDALALQDSRFRTASMKGVEKGYRMWREAKPCQPLAIASVTDSTAPRGDKAASDIHFKGYPTFPVTLKLDIVKCPAGWTCTGGNSTYQSSQASPLTWMFACNASTTGVTRVRSTLIDADGVTSNPVESNVTCTTSTGTTDSSQGSPFPIVGSAQ</sequence>
<reference evidence="7 8" key="1">
    <citation type="submission" date="2023-05" db="EMBL/GenBank/DDBJ databases">
        <title>Lysobacter sp. strain LF1 Genome sequencing and assembly.</title>
        <authorList>
            <person name="Jung Y."/>
        </authorList>
    </citation>
    <scope>NUCLEOTIDE SEQUENCE [LARGE SCALE GENOMIC DNA]</scope>
    <source>
        <strain evidence="7 8">LF1</strain>
    </source>
</reference>
<feature type="chain" id="PRO_5046469549" description="N-acetylmuramoyl-L-alanine amidase" evidence="5">
    <location>
        <begin position="29"/>
        <end position="571"/>
    </location>
</feature>
<keyword evidence="5" id="KW-0732">Signal</keyword>
<evidence type="ECO:0000256" key="4">
    <source>
        <dbReference type="SAM" id="MobiDB-lite"/>
    </source>
</evidence>
<feature type="region of interest" description="Disordered" evidence="4">
    <location>
        <begin position="543"/>
        <end position="571"/>
    </location>
</feature>
<dbReference type="CDD" id="cd02696">
    <property type="entry name" value="MurNAc-LAA"/>
    <property type="match status" value="1"/>
</dbReference>
<feature type="domain" description="MurNAc-LAA" evidence="6">
    <location>
        <begin position="320"/>
        <end position="441"/>
    </location>
</feature>
<dbReference type="SMART" id="SM00646">
    <property type="entry name" value="Ami_3"/>
    <property type="match status" value="1"/>
</dbReference>
<accession>A0ABT6XGY6</accession>
<dbReference type="Gene3D" id="3.40.630.40">
    <property type="entry name" value="Zn-dependent exopeptidases"/>
    <property type="match status" value="1"/>
</dbReference>
<feature type="compositionally biased region" description="Low complexity" evidence="4">
    <location>
        <begin position="548"/>
        <end position="562"/>
    </location>
</feature>
<keyword evidence="7" id="KW-0548">Nucleotidyltransferase</keyword>